<evidence type="ECO:0000259" key="1">
    <source>
        <dbReference type="Pfam" id="PF06445"/>
    </source>
</evidence>
<evidence type="ECO:0000313" key="2">
    <source>
        <dbReference type="EMBL" id="SCX05886.1"/>
    </source>
</evidence>
<dbReference type="Gene3D" id="3.20.80.10">
    <property type="entry name" value="Regulatory factor, effector binding domain"/>
    <property type="match status" value="1"/>
</dbReference>
<reference evidence="2 3" key="1">
    <citation type="submission" date="2016-10" db="EMBL/GenBank/DDBJ databases">
        <authorList>
            <person name="de Groot N.N."/>
        </authorList>
    </citation>
    <scope>NUCLEOTIDE SEQUENCE [LARGE SCALE GENOMIC DNA]</scope>
    <source>
        <strain evidence="2 3">CGMCC 1.3801</strain>
    </source>
</reference>
<dbReference type="InterPro" id="IPR023393">
    <property type="entry name" value="START-like_dom_sf"/>
</dbReference>
<dbReference type="STRING" id="329186.SAMN02927925_00908"/>
<dbReference type="CDD" id="cd07818">
    <property type="entry name" value="SRPBCC_1"/>
    <property type="match status" value="1"/>
</dbReference>
<organism evidence="2 3">
    <name type="scientific">Flavobacterium saliperosum</name>
    <dbReference type="NCBI Taxonomy" id="329186"/>
    <lineage>
        <taxon>Bacteria</taxon>
        <taxon>Pseudomonadati</taxon>
        <taxon>Bacteroidota</taxon>
        <taxon>Flavobacteriia</taxon>
        <taxon>Flavobacteriales</taxon>
        <taxon>Flavobacteriaceae</taxon>
        <taxon>Flavobacterium</taxon>
    </lineage>
</organism>
<protein>
    <submittedName>
        <fullName evidence="2">Polyketide cyclase / dehydrase and lipid transport</fullName>
    </submittedName>
</protein>
<dbReference type="InterPro" id="IPR011256">
    <property type="entry name" value="Reg_factor_effector_dom_sf"/>
</dbReference>
<sequence length="357" mass="40646">MRIVKYIFLLILLAAIAVSVYIGTQNGNFDIQRSKVINVPQPILYNYVDDYKNWEDWGPWAEEDKSIQYQYAGKTKGMGASYSWKGKDGEGKMNTVKTIENDSLFQKIYFEDSEPNDIIWGFQKTGNGTKVTWRMKGKMDFMMKFFAFFSGGAENMMAPMFEKGLKNIDNILVGELKNYSVTVNGLTRKSGTYYIKQTLTCKIPSLNKNMGILFRKITKFTKDNNITVNGAPFAIYNKFDTVNGIVTFSACLPIVEEIFTSEGSDIEGGRFYSHLALKTTLKGDYSHSKEAWDKAYAEIAKHKWLENKSGKYIEVYKVGVNQTRKSSQWVTEIYIPIVEKPKPIEVPLAVKDTTAVQ</sequence>
<dbReference type="SUPFAM" id="SSF55961">
    <property type="entry name" value="Bet v1-like"/>
    <property type="match status" value="1"/>
</dbReference>
<accession>A0A1G4VFB9</accession>
<dbReference type="InterPro" id="IPR029442">
    <property type="entry name" value="GyrI-like"/>
</dbReference>
<gene>
    <name evidence="2" type="ORF">SAMN02927925_00908</name>
</gene>
<feature type="domain" description="GyrI-like small molecule binding" evidence="1">
    <location>
        <begin position="198"/>
        <end position="337"/>
    </location>
</feature>
<dbReference type="AlphaFoldDB" id="A0A1G4VFB9"/>
<dbReference type="EMBL" id="FMTY01000002">
    <property type="protein sequence ID" value="SCX05886.1"/>
    <property type="molecule type" value="Genomic_DNA"/>
</dbReference>
<name>A0A1G4VFB9_9FLAO</name>
<dbReference type="Proteomes" id="UP000182124">
    <property type="component" value="Unassembled WGS sequence"/>
</dbReference>
<dbReference type="RefSeq" id="WP_023576496.1">
    <property type="nucleotide sequence ID" value="NZ_CBCSBQ010000024.1"/>
</dbReference>
<dbReference type="Pfam" id="PF06445">
    <property type="entry name" value="GyrI-like"/>
    <property type="match status" value="1"/>
</dbReference>
<dbReference type="Gene3D" id="3.30.530.20">
    <property type="match status" value="1"/>
</dbReference>
<dbReference type="eggNOG" id="COG4978">
    <property type="taxonomic scope" value="Bacteria"/>
</dbReference>
<dbReference type="SUPFAM" id="SSF55136">
    <property type="entry name" value="Probable bacterial effector-binding domain"/>
    <property type="match status" value="1"/>
</dbReference>
<evidence type="ECO:0000313" key="3">
    <source>
        <dbReference type="Proteomes" id="UP000182124"/>
    </source>
</evidence>
<proteinExistence type="predicted"/>